<name>A0A5C6EAS5_9BACT</name>
<organism evidence="1 2">
    <name type="scientific">Novipirellula aureliae</name>
    <dbReference type="NCBI Taxonomy" id="2527966"/>
    <lineage>
        <taxon>Bacteria</taxon>
        <taxon>Pseudomonadati</taxon>
        <taxon>Planctomycetota</taxon>
        <taxon>Planctomycetia</taxon>
        <taxon>Pirellulales</taxon>
        <taxon>Pirellulaceae</taxon>
        <taxon>Novipirellula</taxon>
    </lineage>
</organism>
<dbReference type="EMBL" id="SJPY01000001">
    <property type="protein sequence ID" value="TWU45850.1"/>
    <property type="molecule type" value="Genomic_DNA"/>
</dbReference>
<dbReference type="RefSeq" id="WP_146598479.1">
    <property type="nucleotide sequence ID" value="NZ_SJPY01000001.1"/>
</dbReference>
<evidence type="ECO:0000313" key="1">
    <source>
        <dbReference type="EMBL" id="TWU45850.1"/>
    </source>
</evidence>
<protein>
    <submittedName>
        <fullName evidence="1">Uncharacterized protein</fullName>
    </submittedName>
</protein>
<dbReference type="AlphaFoldDB" id="A0A5C6EAS5"/>
<keyword evidence="2" id="KW-1185">Reference proteome</keyword>
<gene>
    <name evidence="1" type="ORF">Q31b_10260</name>
</gene>
<dbReference type="Proteomes" id="UP000315471">
    <property type="component" value="Unassembled WGS sequence"/>
</dbReference>
<comment type="caution">
    <text evidence="1">The sequence shown here is derived from an EMBL/GenBank/DDBJ whole genome shotgun (WGS) entry which is preliminary data.</text>
</comment>
<evidence type="ECO:0000313" key="2">
    <source>
        <dbReference type="Proteomes" id="UP000315471"/>
    </source>
</evidence>
<sequence length="72" mass="8223">MLKVADAKALRRFKTHWQDALGCVLTSDHMLGERLHRLEGCSAAGSIQRLAKRLRALEETKDRQVANFTRMD</sequence>
<proteinExistence type="predicted"/>
<reference evidence="1 2" key="1">
    <citation type="submission" date="2019-02" db="EMBL/GenBank/DDBJ databases">
        <title>Deep-cultivation of Planctomycetes and their phenomic and genomic characterization uncovers novel biology.</title>
        <authorList>
            <person name="Wiegand S."/>
            <person name="Jogler M."/>
            <person name="Boedeker C."/>
            <person name="Pinto D."/>
            <person name="Vollmers J."/>
            <person name="Rivas-Marin E."/>
            <person name="Kohn T."/>
            <person name="Peeters S.H."/>
            <person name="Heuer A."/>
            <person name="Rast P."/>
            <person name="Oberbeckmann S."/>
            <person name="Bunk B."/>
            <person name="Jeske O."/>
            <person name="Meyerdierks A."/>
            <person name="Storesund J.E."/>
            <person name="Kallscheuer N."/>
            <person name="Luecker S."/>
            <person name="Lage O.M."/>
            <person name="Pohl T."/>
            <person name="Merkel B.J."/>
            <person name="Hornburger P."/>
            <person name="Mueller R.-W."/>
            <person name="Bruemmer F."/>
            <person name="Labrenz M."/>
            <person name="Spormann A.M."/>
            <person name="Op Den Camp H."/>
            <person name="Overmann J."/>
            <person name="Amann R."/>
            <person name="Jetten M.S.M."/>
            <person name="Mascher T."/>
            <person name="Medema M.H."/>
            <person name="Devos D.P."/>
            <person name="Kaster A.-K."/>
            <person name="Ovreas L."/>
            <person name="Rohde M."/>
            <person name="Galperin M.Y."/>
            <person name="Jogler C."/>
        </authorList>
    </citation>
    <scope>NUCLEOTIDE SEQUENCE [LARGE SCALE GENOMIC DNA]</scope>
    <source>
        <strain evidence="1 2">Q31b</strain>
    </source>
</reference>
<accession>A0A5C6EAS5</accession>